<dbReference type="AlphaFoldDB" id="A0A7X6RRA9"/>
<reference evidence="2 3" key="1">
    <citation type="submission" date="2020-04" db="EMBL/GenBank/DDBJ databases">
        <title>MicrobeNet Type strains.</title>
        <authorList>
            <person name="Nicholson A.C."/>
        </authorList>
    </citation>
    <scope>NUCLEOTIDE SEQUENCE [LARGE SCALE GENOMIC DNA]</scope>
    <source>
        <strain evidence="2 3">ATCC 23612</strain>
    </source>
</reference>
<dbReference type="PROSITE" id="PS51186">
    <property type="entry name" value="GNAT"/>
    <property type="match status" value="1"/>
</dbReference>
<dbReference type="Pfam" id="PF00583">
    <property type="entry name" value="Acetyltransf_1"/>
    <property type="match status" value="1"/>
</dbReference>
<dbReference type="EMBL" id="JAAXPG010000016">
    <property type="protein sequence ID" value="NKY99503.1"/>
    <property type="molecule type" value="Genomic_DNA"/>
</dbReference>
<keyword evidence="3" id="KW-1185">Reference proteome</keyword>
<organism evidence="2 3">
    <name type="scientific">Nocardiopsis alborubida</name>
    <dbReference type="NCBI Taxonomy" id="146802"/>
    <lineage>
        <taxon>Bacteria</taxon>
        <taxon>Bacillati</taxon>
        <taxon>Actinomycetota</taxon>
        <taxon>Actinomycetes</taxon>
        <taxon>Streptosporangiales</taxon>
        <taxon>Nocardiopsidaceae</taxon>
        <taxon>Nocardiopsis</taxon>
    </lineage>
</organism>
<name>A0A7X6RRA9_9ACTN</name>
<evidence type="ECO:0000313" key="2">
    <source>
        <dbReference type="EMBL" id="NKY99503.1"/>
    </source>
</evidence>
<evidence type="ECO:0000313" key="3">
    <source>
        <dbReference type="Proteomes" id="UP000553209"/>
    </source>
</evidence>
<comment type="caution">
    <text evidence="2">The sequence shown here is derived from an EMBL/GenBank/DDBJ whole genome shotgun (WGS) entry which is preliminary data.</text>
</comment>
<dbReference type="InterPro" id="IPR000182">
    <property type="entry name" value="GNAT_dom"/>
</dbReference>
<accession>A0A7X6RRA9</accession>
<protein>
    <submittedName>
        <fullName evidence="2">GNAT family N-acetyltransferase</fullName>
    </submittedName>
</protein>
<dbReference type="GO" id="GO:0016747">
    <property type="term" value="F:acyltransferase activity, transferring groups other than amino-acyl groups"/>
    <property type="evidence" value="ECO:0007669"/>
    <property type="project" value="InterPro"/>
</dbReference>
<keyword evidence="2" id="KW-0808">Transferase</keyword>
<evidence type="ECO:0000259" key="1">
    <source>
        <dbReference type="PROSITE" id="PS51186"/>
    </source>
</evidence>
<dbReference type="Proteomes" id="UP000553209">
    <property type="component" value="Unassembled WGS sequence"/>
</dbReference>
<proteinExistence type="predicted"/>
<dbReference type="Gene3D" id="3.40.630.30">
    <property type="match status" value="1"/>
</dbReference>
<gene>
    <name evidence="2" type="ORF">HGB44_17795</name>
</gene>
<sequence>MDTVQAYARNHAEAWRHLLAGRIEETHTHDGFDVLRTADPMETRAHLTRASAHVPDRLSSVLSVPGRVSLDDPFGKLQPPEGFAPTPRPVMVRRGSAGPAPAARPRPEIETDTVGEEKALLTVERLIVDGFPLPSRQPHRPQCFLPVSLLDAPGWRAWLATYRGSPASACLTFDHGGVVALYWLVTTSEHRSRGIARAVLTRVLRHHRGRDVVLVPTEDGRPLYDSLGFVEAGRGGFHTRTNAETP</sequence>
<dbReference type="SUPFAM" id="SSF55729">
    <property type="entry name" value="Acyl-CoA N-acyltransferases (Nat)"/>
    <property type="match status" value="1"/>
</dbReference>
<dbReference type="InterPro" id="IPR016181">
    <property type="entry name" value="Acyl_CoA_acyltransferase"/>
</dbReference>
<dbReference type="RefSeq" id="WP_061081304.1">
    <property type="nucleotide sequence ID" value="NZ_JAAXPG010000016.1"/>
</dbReference>
<feature type="domain" description="N-acetyltransferase" evidence="1">
    <location>
        <begin position="107"/>
        <end position="246"/>
    </location>
</feature>